<proteinExistence type="predicted"/>
<dbReference type="NCBIfam" id="TIGR01378">
    <property type="entry name" value="thi_PPkinase"/>
    <property type="match status" value="1"/>
</dbReference>
<evidence type="ECO:0000256" key="2">
    <source>
        <dbReference type="ARBA" id="ARBA00022741"/>
    </source>
</evidence>
<reference evidence="7" key="1">
    <citation type="submission" date="2021-03" db="EMBL/GenBank/DDBJ databases">
        <title>Antimicrobial resistance genes in bacteria isolated from Japanese honey, and their potential for conferring macrolide and lincosamide resistance in the American foulbrood pathogen Paenibacillus larvae.</title>
        <authorList>
            <person name="Okamoto M."/>
            <person name="Kumagai M."/>
            <person name="Kanamori H."/>
            <person name="Takamatsu D."/>
        </authorList>
    </citation>
    <scope>NUCLEOTIDE SEQUENCE</scope>
    <source>
        <strain evidence="7">J27TS8</strain>
    </source>
</reference>
<keyword evidence="1" id="KW-0808">Transferase</keyword>
<dbReference type="GO" id="GO:0005524">
    <property type="term" value="F:ATP binding"/>
    <property type="evidence" value="ECO:0007669"/>
    <property type="project" value="UniProtKB-KW"/>
</dbReference>
<dbReference type="InterPro" id="IPR036759">
    <property type="entry name" value="TPK_catalytic_sf"/>
</dbReference>
<evidence type="ECO:0000256" key="5">
    <source>
        <dbReference type="NCBIfam" id="TIGR01378"/>
    </source>
</evidence>
<dbReference type="SMART" id="SM00983">
    <property type="entry name" value="TPK_B1_binding"/>
    <property type="match status" value="1"/>
</dbReference>
<keyword evidence="2" id="KW-0547">Nucleotide-binding</keyword>
<accession>A0A919WGW8</accession>
<dbReference type="InterPro" id="IPR007373">
    <property type="entry name" value="Thiamin_PyroPKinase_B1-bd"/>
</dbReference>
<dbReference type="GO" id="GO:0030975">
    <property type="term" value="F:thiamine binding"/>
    <property type="evidence" value="ECO:0007669"/>
    <property type="project" value="InterPro"/>
</dbReference>
<evidence type="ECO:0000256" key="1">
    <source>
        <dbReference type="ARBA" id="ARBA00022679"/>
    </source>
</evidence>
<feature type="domain" description="Thiamin pyrophosphokinase thiamin-binding" evidence="6">
    <location>
        <begin position="142"/>
        <end position="208"/>
    </location>
</feature>
<dbReference type="Gene3D" id="3.40.50.10240">
    <property type="entry name" value="Thiamin pyrophosphokinase, catalytic domain"/>
    <property type="match status" value="1"/>
</dbReference>
<dbReference type="SUPFAM" id="SSF63862">
    <property type="entry name" value="Thiamin pyrophosphokinase, substrate-binding domain"/>
    <property type="match status" value="1"/>
</dbReference>
<dbReference type="Proteomes" id="UP000682111">
    <property type="component" value="Unassembled WGS sequence"/>
</dbReference>
<dbReference type="SUPFAM" id="SSF63999">
    <property type="entry name" value="Thiamin pyrophosphokinase, catalytic domain"/>
    <property type="match status" value="1"/>
</dbReference>
<comment type="caution">
    <text evidence="7">The sequence shown here is derived from an EMBL/GenBank/DDBJ whole genome shotgun (WGS) entry which is preliminary data.</text>
</comment>
<dbReference type="Pfam" id="PF04265">
    <property type="entry name" value="TPK_B1_binding"/>
    <property type="match status" value="1"/>
</dbReference>
<protein>
    <recommendedName>
        <fullName evidence="5">Thiamine diphosphokinase</fullName>
        <ecNumber evidence="5">2.7.6.2</ecNumber>
    </recommendedName>
</protein>
<dbReference type="CDD" id="cd07995">
    <property type="entry name" value="TPK"/>
    <property type="match status" value="1"/>
</dbReference>
<dbReference type="EMBL" id="BORC01000002">
    <property type="protein sequence ID" value="GIN61486.1"/>
    <property type="molecule type" value="Genomic_DNA"/>
</dbReference>
<evidence type="ECO:0000256" key="4">
    <source>
        <dbReference type="ARBA" id="ARBA00022840"/>
    </source>
</evidence>
<dbReference type="PANTHER" id="PTHR41299:SF1">
    <property type="entry name" value="THIAMINE PYROPHOSPHOKINASE"/>
    <property type="match status" value="1"/>
</dbReference>
<dbReference type="PANTHER" id="PTHR41299">
    <property type="entry name" value="THIAMINE PYROPHOSPHOKINASE"/>
    <property type="match status" value="1"/>
</dbReference>
<dbReference type="InterPro" id="IPR006282">
    <property type="entry name" value="Thi_PPkinase"/>
</dbReference>
<dbReference type="InterPro" id="IPR053149">
    <property type="entry name" value="TPK"/>
</dbReference>
<dbReference type="OrthoDB" id="9804377at2"/>
<dbReference type="GO" id="GO:0009229">
    <property type="term" value="P:thiamine diphosphate biosynthetic process"/>
    <property type="evidence" value="ECO:0007669"/>
    <property type="project" value="InterPro"/>
</dbReference>
<dbReference type="GO" id="GO:0006772">
    <property type="term" value="P:thiamine metabolic process"/>
    <property type="evidence" value="ECO:0007669"/>
    <property type="project" value="UniProtKB-UniRule"/>
</dbReference>
<dbReference type="AlphaFoldDB" id="A0A919WGW8"/>
<evidence type="ECO:0000259" key="6">
    <source>
        <dbReference type="SMART" id="SM00983"/>
    </source>
</evidence>
<keyword evidence="4" id="KW-0067">ATP-binding</keyword>
<name>A0A919WGW8_9BACI</name>
<sequence>MYINIVAGGPEEHLPDLAEFNDHSIWVGVDKGVLRLISHGIEPAYAFGDFDSVTDEEWTMIRSKVKNIQTFRAEKDEPDMELAINWALEQCAEKIRIFAGTGGRLDHFLGNVQLMLRPLLNHVNAAIEIIDKKNIIFAKGPGSYRIEKDEQKKYISFIPFLSAVSGLTLTGFKYPLNDRHIPLTSTLCISNELIDDNGTFSFTKGILLVIRSND</sequence>
<dbReference type="InterPro" id="IPR007371">
    <property type="entry name" value="TPK_catalytic"/>
</dbReference>
<evidence type="ECO:0000313" key="8">
    <source>
        <dbReference type="Proteomes" id="UP000682111"/>
    </source>
</evidence>
<gene>
    <name evidence="7" type="primary">thiN</name>
    <name evidence="7" type="ORF">J27TS8_14790</name>
</gene>
<evidence type="ECO:0000313" key="7">
    <source>
        <dbReference type="EMBL" id="GIN61486.1"/>
    </source>
</evidence>
<evidence type="ECO:0000256" key="3">
    <source>
        <dbReference type="ARBA" id="ARBA00022777"/>
    </source>
</evidence>
<keyword evidence="3" id="KW-0418">Kinase</keyword>
<dbReference type="RefSeq" id="WP_137742818.1">
    <property type="nucleotide sequence ID" value="NZ_BORC01000002.1"/>
</dbReference>
<dbReference type="EC" id="2.7.6.2" evidence="5"/>
<keyword evidence="8" id="KW-1185">Reference proteome</keyword>
<dbReference type="GO" id="GO:0016301">
    <property type="term" value="F:kinase activity"/>
    <property type="evidence" value="ECO:0007669"/>
    <property type="project" value="UniProtKB-KW"/>
</dbReference>
<dbReference type="GO" id="GO:0004788">
    <property type="term" value="F:thiamine diphosphokinase activity"/>
    <property type="evidence" value="ECO:0007669"/>
    <property type="project" value="UniProtKB-UniRule"/>
</dbReference>
<organism evidence="7 8">
    <name type="scientific">Robertmurraya siralis</name>
    <dbReference type="NCBI Taxonomy" id="77777"/>
    <lineage>
        <taxon>Bacteria</taxon>
        <taxon>Bacillati</taxon>
        <taxon>Bacillota</taxon>
        <taxon>Bacilli</taxon>
        <taxon>Bacillales</taxon>
        <taxon>Bacillaceae</taxon>
        <taxon>Robertmurraya</taxon>
    </lineage>
</organism>
<dbReference type="InterPro" id="IPR036371">
    <property type="entry name" value="TPK_B1-bd_sf"/>
</dbReference>
<dbReference type="Pfam" id="PF04263">
    <property type="entry name" value="TPK_catalytic"/>
    <property type="match status" value="1"/>
</dbReference>